<accession>A0ACC0WHV4</accession>
<sequence length="109" mass="12757">MKFVALKAALKEMVAKEIQNQRTALEKQRHAKLEELQKALQEAFPRCNLKENMFAVLVLRTENLEIHFTRLARSRVAEYKGWRAFCTRTQLGIELEPPWWKPACFRVGG</sequence>
<dbReference type="EMBL" id="CM047591">
    <property type="protein sequence ID" value="KAI9918414.1"/>
    <property type="molecule type" value="Genomic_DNA"/>
</dbReference>
<name>A0ACC0WHV4_9STRA</name>
<reference evidence="1 2" key="1">
    <citation type="journal article" date="2022" name="bioRxiv">
        <title>The genome of the oomycete Peronosclerospora sorghi, a cosmopolitan pathogen of maize and sorghum, is inflated with dispersed pseudogenes.</title>
        <authorList>
            <person name="Fletcher K."/>
            <person name="Martin F."/>
            <person name="Isakeit T."/>
            <person name="Cavanaugh K."/>
            <person name="Magill C."/>
            <person name="Michelmore R."/>
        </authorList>
    </citation>
    <scope>NUCLEOTIDE SEQUENCE [LARGE SCALE GENOMIC DNA]</scope>
    <source>
        <strain evidence="1">P6</strain>
    </source>
</reference>
<proteinExistence type="predicted"/>
<protein>
    <submittedName>
        <fullName evidence="1">Uncharacterized protein</fullName>
    </submittedName>
</protein>
<dbReference type="Proteomes" id="UP001163321">
    <property type="component" value="Chromosome 12"/>
</dbReference>
<gene>
    <name evidence="1" type="ORF">PsorP6_011909</name>
</gene>
<evidence type="ECO:0000313" key="1">
    <source>
        <dbReference type="EMBL" id="KAI9918414.1"/>
    </source>
</evidence>
<evidence type="ECO:0000313" key="2">
    <source>
        <dbReference type="Proteomes" id="UP001163321"/>
    </source>
</evidence>
<keyword evidence="2" id="KW-1185">Reference proteome</keyword>
<comment type="caution">
    <text evidence="1">The sequence shown here is derived from an EMBL/GenBank/DDBJ whole genome shotgun (WGS) entry which is preliminary data.</text>
</comment>
<organism evidence="1 2">
    <name type="scientific">Peronosclerospora sorghi</name>
    <dbReference type="NCBI Taxonomy" id="230839"/>
    <lineage>
        <taxon>Eukaryota</taxon>
        <taxon>Sar</taxon>
        <taxon>Stramenopiles</taxon>
        <taxon>Oomycota</taxon>
        <taxon>Peronosporomycetes</taxon>
        <taxon>Peronosporales</taxon>
        <taxon>Peronosporaceae</taxon>
        <taxon>Peronosclerospora</taxon>
    </lineage>
</organism>